<sequence length="99" mass="10849">MLDVKTKLAPPTVTLSLSGSLDINGVDILEDEIAKVNFEAIDVAEIDFEEIEFIDSTGIGSIVNFTQFLAERRIDKKFVGVSEEVKEVFSIIGLSDILS</sequence>
<dbReference type="PANTHER" id="PTHR33495:SF2">
    <property type="entry name" value="ANTI-SIGMA FACTOR ANTAGONIST TM_1081-RELATED"/>
    <property type="match status" value="1"/>
</dbReference>
<proteinExistence type="predicted"/>
<protein>
    <submittedName>
        <fullName evidence="1">STAS domain-containing protein</fullName>
    </submittedName>
</protein>
<evidence type="ECO:0000313" key="1">
    <source>
        <dbReference type="EMBL" id="UNO49553.1"/>
    </source>
</evidence>
<dbReference type="InterPro" id="IPR036513">
    <property type="entry name" value="STAS_dom_sf"/>
</dbReference>
<dbReference type="GO" id="GO:0043856">
    <property type="term" value="F:anti-sigma factor antagonist activity"/>
    <property type="evidence" value="ECO:0007669"/>
    <property type="project" value="TreeGrafter"/>
</dbReference>
<accession>T0CZ16</accession>
<name>T0CZ16_ALIAG</name>
<accession>A0A9E7CWF6</accession>
<dbReference type="CDD" id="cd07043">
    <property type="entry name" value="STAS_anti-anti-sigma_factors"/>
    <property type="match status" value="1"/>
</dbReference>
<dbReference type="OrthoDB" id="9793697at2"/>
<dbReference type="eggNOG" id="COG1366">
    <property type="taxonomic scope" value="Bacteria"/>
</dbReference>
<dbReference type="RefSeq" id="WP_021297229.1">
    <property type="nucleotide sequence ID" value="NZ_AURB01000147.1"/>
</dbReference>
<gene>
    <name evidence="1" type="ORF">K1I37_03120</name>
</gene>
<dbReference type="Pfam" id="PF01740">
    <property type="entry name" value="STAS"/>
    <property type="match status" value="1"/>
</dbReference>
<keyword evidence="2" id="KW-1185">Reference proteome</keyword>
<dbReference type="AlphaFoldDB" id="T0CZ16"/>
<dbReference type="SUPFAM" id="SSF52091">
    <property type="entry name" value="SpoIIaa-like"/>
    <property type="match status" value="1"/>
</dbReference>
<dbReference type="Proteomes" id="UP000829401">
    <property type="component" value="Chromosome"/>
</dbReference>
<reference evidence="2" key="1">
    <citation type="journal article" date="2022" name="G3 (Bethesda)">
        <title>Unveiling the complete genome sequence of Alicyclobacillus acidoterrestris DSM 3922T, a taint-producing strain.</title>
        <authorList>
            <person name="Leonardo I.C."/>
            <person name="Barreto Crespo M.T."/>
            <person name="Gaspar F.B."/>
        </authorList>
    </citation>
    <scope>NUCLEOTIDE SEQUENCE [LARGE SCALE GENOMIC DNA]</scope>
    <source>
        <strain evidence="2">DSM 3922</strain>
    </source>
</reference>
<dbReference type="PANTHER" id="PTHR33495">
    <property type="entry name" value="ANTI-SIGMA FACTOR ANTAGONIST TM_1081-RELATED-RELATED"/>
    <property type="match status" value="1"/>
</dbReference>
<dbReference type="KEGG" id="aaco:K1I37_03120"/>
<evidence type="ECO:0000313" key="2">
    <source>
        <dbReference type="Proteomes" id="UP000829401"/>
    </source>
</evidence>
<dbReference type="STRING" id="1356854.N007_10890"/>
<organism evidence="1 2">
    <name type="scientific">Alicyclobacillus acidoterrestris (strain ATCC 49025 / DSM 3922 / CIP 106132 / NCIMB 13137 / GD3B)</name>
    <dbReference type="NCBI Taxonomy" id="1356854"/>
    <lineage>
        <taxon>Bacteria</taxon>
        <taxon>Bacillati</taxon>
        <taxon>Bacillota</taxon>
        <taxon>Bacilli</taxon>
        <taxon>Bacillales</taxon>
        <taxon>Alicyclobacillaceae</taxon>
        <taxon>Alicyclobacillus</taxon>
    </lineage>
</organism>
<dbReference type="PROSITE" id="PS50801">
    <property type="entry name" value="STAS"/>
    <property type="match status" value="1"/>
</dbReference>
<dbReference type="Gene3D" id="3.30.750.24">
    <property type="entry name" value="STAS domain"/>
    <property type="match status" value="1"/>
</dbReference>
<dbReference type="InterPro" id="IPR002645">
    <property type="entry name" value="STAS_dom"/>
</dbReference>
<dbReference type="EMBL" id="CP080467">
    <property type="protein sequence ID" value="UNO49553.1"/>
    <property type="molecule type" value="Genomic_DNA"/>
</dbReference>